<gene>
    <name evidence="1" type="ORF">SAMN06265348_106165</name>
</gene>
<dbReference type="EMBL" id="FXTN01000006">
    <property type="protein sequence ID" value="SMO75092.1"/>
    <property type="molecule type" value="Genomic_DNA"/>
</dbReference>
<accession>A0A521DU35</accession>
<name>A0A521DU35_9SPHI</name>
<keyword evidence="2" id="KW-1185">Reference proteome</keyword>
<sequence length="30" mass="3659">MFQIFLYLYNTFIHLEKIRIKKTVAVLMGQ</sequence>
<evidence type="ECO:0000313" key="2">
    <source>
        <dbReference type="Proteomes" id="UP000320300"/>
    </source>
</evidence>
<organism evidence="1 2">
    <name type="scientific">Pedobacter westerhofensis</name>
    <dbReference type="NCBI Taxonomy" id="425512"/>
    <lineage>
        <taxon>Bacteria</taxon>
        <taxon>Pseudomonadati</taxon>
        <taxon>Bacteroidota</taxon>
        <taxon>Sphingobacteriia</taxon>
        <taxon>Sphingobacteriales</taxon>
        <taxon>Sphingobacteriaceae</taxon>
        <taxon>Pedobacter</taxon>
    </lineage>
</organism>
<dbReference type="Proteomes" id="UP000320300">
    <property type="component" value="Unassembled WGS sequence"/>
</dbReference>
<evidence type="ECO:0000313" key="1">
    <source>
        <dbReference type="EMBL" id="SMO75092.1"/>
    </source>
</evidence>
<dbReference type="AlphaFoldDB" id="A0A521DU35"/>
<reference evidence="1 2" key="1">
    <citation type="submission" date="2017-05" db="EMBL/GenBank/DDBJ databases">
        <authorList>
            <person name="Varghese N."/>
            <person name="Submissions S."/>
        </authorList>
    </citation>
    <scope>NUCLEOTIDE SEQUENCE [LARGE SCALE GENOMIC DNA]</scope>
    <source>
        <strain evidence="1 2">DSM 19036</strain>
    </source>
</reference>
<proteinExistence type="predicted"/>
<protein>
    <submittedName>
        <fullName evidence="1">Uncharacterized protein</fullName>
    </submittedName>
</protein>